<gene>
    <name evidence="4" type="ORF">FWILDA_LOCUS10413</name>
</gene>
<dbReference type="AlphaFoldDB" id="A0A9W4WRX1"/>
<comment type="caution">
    <text evidence="4">The sequence shown here is derived from an EMBL/GenBank/DDBJ whole genome shotgun (WGS) entry which is preliminary data.</text>
</comment>
<keyword evidence="5" id="KW-1185">Reference proteome</keyword>
<sequence>MDKDVCPNNPPPKKNFEEAEEIIHLDYPQLRRAANHVNDIVEREIADGIPPERIFVAGYSQGALLTLAVALTSQHKLAGKKSYDLLKERGYNVEFKTHPGLGHIWKNEEVIEFLKKNLTEHYQKPPKQTDNTGDNNQKRILISIAIISGIVVFMTIIIISSGLTRRAHNPEIGGSNPSPATNLHTMKIIKETRMTELSFNKKTNKLLFFIKQFTYTPKIVRYKTRNYVKYPIYDGYSERTKLIRKFDKAINPIKFVNEDILELDLEKHFILSIIEKISVIPE</sequence>
<reference evidence="4" key="1">
    <citation type="submission" date="2022-08" db="EMBL/GenBank/DDBJ databases">
        <authorList>
            <person name="Kallberg Y."/>
            <person name="Tangrot J."/>
            <person name="Rosling A."/>
        </authorList>
    </citation>
    <scope>NUCLEOTIDE SEQUENCE</scope>
    <source>
        <strain evidence="4">Wild A</strain>
    </source>
</reference>
<protein>
    <submittedName>
        <fullName evidence="4">11891_t:CDS:1</fullName>
    </submittedName>
</protein>
<dbReference type="OrthoDB" id="2418081at2759"/>
<keyword evidence="2" id="KW-0812">Transmembrane</keyword>
<dbReference type="InterPro" id="IPR050565">
    <property type="entry name" value="LYPA1-2/EST-like"/>
</dbReference>
<dbReference type="PANTHER" id="PTHR10655">
    <property type="entry name" value="LYSOPHOSPHOLIPASE-RELATED"/>
    <property type="match status" value="1"/>
</dbReference>
<dbReference type="Proteomes" id="UP001153678">
    <property type="component" value="Unassembled WGS sequence"/>
</dbReference>
<evidence type="ECO:0000256" key="2">
    <source>
        <dbReference type="SAM" id="Phobius"/>
    </source>
</evidence>
<dbReference type="GO" id="GO:0005737">
    <property type="term" value="C:cytoplasm"/>
    <property type="evidence" value="ECO:0007669"/>
    <property type="project" value="TreeGrafter"/>
</dbReference>
<dbReference type="InterPro" id="IPR003140">
    <property type="entry name" value="PLipase/COase/thioEstase"/>
</dbReference>
<comment type="similarity">
    <text evidence="1">Belongs to the AB hydrolase superfamily. AB hydrolase 2 family.</text>
</comment>
<dbReference type="SUPFAM" id="SSF53474">
    <property type="entry name" value="alpha/beta-Hydrolases"/>
    <property type="match status" value="1"/>
</dbReference>
<dbReference type="InterPro" id="IPR029058">
    <property type="entry name" value="AB_hydrolase_fold"/>
</dbReference>
<dbReference type="EMBL" id="CAMKVN010002670">
    <property type="protein sequence ID" value="CAI2182099.1"/>
    <property type="molecule type" value="Genomic_DNA"/>
</dbReference>
<dbReference type="GO" id="GO:0052689">
    <property type="term" value="F:carboxylic ester hydrolase activity"/>
    <property type="evidence" value="ECO:0007669"/>
    <property type="project" value="TreeGrafter"/>
</dbReference>
<organism evidence="4 5">
    <name type="scientific">Funneliformis geosporum</name>
    <dbReference type="NCBI Taxonomy" id="1117311"/>
    <lineage>
        <taxon>Eukaryota</taxon>
        <taxon>Fungi</taxon>
        <taxon>Fungi incertae sedis</taxon>
        <taxon>Mucoromycota</taxon>
        <taxon>Glomeromycotina</taxon>
        <taxon>Glomeromycetes</taxon>
        <taxon>Glomerales</taxon>
        <taxon>Glomeraceae</taxon>
        <taxon>Funneliformis</taxon>
    </lineage>
</organism>
<dbReference type="PANTHER" id="PTHR10655:SF68">
    <property type="entry name" value="PALMITOYL-PROTEIN HYDROLASE"/>
    <property type="match status" value="1"/>
</dbReference>
<feature type="transmembrane region" description="Helical" evidence="2">
    <location>
        <begin position="140"/>
        <end position="159"/>
    </location>
</feature>
<proteinExistence type="inferred from homology"/>
<evidence type="ECO:0000259" key="3">
    <source>
        <dbReference type="Pfam" id="PF02230"/>
    </source>
</evidence>
<keyword evidence="2" id="KW-1133">Transmembrane helix</keyword>
<dbReference type="Gene3D" id="3.40.50.1820">
    <property type="entry name" value="alpha/beta hydrolase"/>
    <property type="match status" value="2"/>
</dbReference>
<dbReference type="Pfam" id="PF02230">
    <property type="entry name" value="Abhydrolase_2"/>
    <property type="match status" value="1"/>
</dbReference>
<keyword evidence="2" id="KW-0472">Membrane</keyword>
<evidence type="ECO:0000313" key="4">
    <source>
        <dbReference type="EMBL" id="CAI2182099.1"/>
    </source>
</evidence>
<feature type="domain" description="Phospholipase/carboxylesterase/thioesterase" evidence="3">
    <location>
        <begin position="30"/>
        <end position="79"/>
    </location>
</feature>
<dbReference type="GO" id="GO:0008474">
    <property type="term" value="F:palmitoyl-(protein) hydrolase activity"/>
    <property type="evidence" value="ECO:0007669"/>
    <property type="project" value="TreeGrafter"/>
</dbReference>
<evidence type="ECO:0000313" key="5">
    <source>
        <dbReference type="Proteomes" id="UP001153678"/>
    </source>
</evidence>
<accession>A0A9W4WRX1</accession>
<evidence type="ECO:0000256" key="1">
    <source>
        <dbReference type="ARBA" id="ARBA00006499"/>
    </source>
</evidence>
<name>A0A9W4WRX1_9GLOM</name>